<evidence type="ECO:0000313" key="1">
    <source>
        <dbReference type="EMBL" id="CAD1468076.1"/>
    </source>
</evidence>
<proteinExistence type="predicted"/>
<feature type="non-terminal residue" evidence="1">
    <location>
        <position position="1"/>
    </location>
</feature>
<accession>A0A6V7GT37</accession>
<keyword evidence="2" id="KW-1185">Reference proteome</keyword>
<feature type="non-terminal residue" evidence="1">
    <location>
        <position position="35"/>
    </location>
</feature>
<name>A0A6V7GT37_9HYME</name>
<dbReference type="EMBL" id="CAJDYZ010000023">
    <property type="protein sequence ID" value="CAD1468076.1"/>
    <property type="molecule type" value="Genomic_DNA"/>
</dbReference>
<dbReference type="AlphaFoldDB" id="A0A6V7GT37"/>
<comment type="caution">
    <text evidence="1">The sequence shown here is derived from an EMBL/GenBank/DDBJ whole genome shotgun (WGS) entry which is preliminary data.</text>
</comment>
<sequence>RKRSFMHMQETREMVMVQSLYPVMQLLPTAIMLER</sequence>
<dbReference type="Proteomes" id="UP000752696">
    <property type="component" value="Unassembled WGS sequence"/>
</dbReference>
<protein>
    <submittedName>
        <fullName evidence="1">Uncharacterized protein</fullName>
    </submittedName>
</protein>
<reference evidence="1" key="1">
    <citation type="submission" date="2020-07" db="EMBL/GenBank/DDBJ databases">
        <authorList>
            <person name="Nazaruddin N."/>
        </authorList>
    </citation>
    <scope>NUCLEOTIDE SEQUENCE</scope>
</reference>
<gene>
    <name evidence="1" type="ORF">MHI_LOCUS995</name>
</gene>
<evidence type="ECO:0000313" key="2">
    <source>
        <dbReference type="Proteomes" id="UP000752696"/>
    </source>
</evidence>
<organism evidence="1 2">
    <name type="scientific">Heterotrigona itama</name>
    <dbReference type="NCBI Taxonomy" id="395501"/>
    <lineage>
        <taxon>Eukaryota</taxon>
        <taxon>Metazoa</taxon>
        <taxon>Ecdysozoa</taxon>
        <taxon>Arthropoda</taxon>
        <taxon>Hexapoda</taxon>
        <taxon>Insecta</taxon>
        <taxon>Pterygota</taxon>
        <taxon>Neoptera</taxon>
        <taxon>Endopterygota</taxon>
        <taxon>Hymenoptera</taxon>
        <taxon>Apocrita</taxon>
        <taxon>Aculeata</taxon>
        <taxon>Apoidea</taxon>
        <taxon>Anthophila</taxon>
        <taxon>Apidae</taxon>
        <taxon>Heterotrigona</taxon>
    </lineage>
</organism>